<dbReference type="InterPro" id="IPR013320">
    <property type="entry name" value="ConA-like_dom_sf"/>
</dbReference>
<feature type="domain" description="Calcineurin-like phosphoesterase" evidence="3">
    <location>
        <begin position="96"/>
        <end position="262"/>
    </location>
</feature>
<dbReference type="InterPro" id="IPR051918">
    <property type="entry name" value="STPP_CPPED1"/>
</dbReference>
<dbReference type="SUPFAM" id="SSF49899">
    <property type="entry name" value="Concanavalin A-like lectins/glucanases"/>
    <property type="match status" value="1"/>
</dbReference>
<dbReference type="PANTHER" id="PTHR43143:SF5">
    <property type="entry name" value="SECRETED PROTEIN"/>
    <property type="match status" value="1"/>
</dbReference>
<evidence type="ECO:0000256" key="2">
    <source>
        <dbReference type="SAM" id="SignalP"/>
    </source>
</evidence>
<evidence type="ECO:0000256" key="1">
    <source>
        <dbReference type="SAM" id="MobiDB-lite"/>
    </source>
</evidence>
<feature type="chain" id="PRO_5046484930" evidence="2">
    <location>
        <begin position="32"/>
        <end position="670"/>
    </location>
</feature>
<keyword evidence="2" id="KW-0732">Signal</keyword>
<dbReference type="Pfam" id="PF00149">
    <property type="entry name" value="Metallophos"/>
    <property type="match status" value="1"/>
</dbReference>
<feature type="compositionally biased region" description="Polar residues" evidence="1">
    <location>
        <begin position="661"/>
        <end position="670"/>
    </location>
</feature>
<dbReference type="InterPro" id="IPR006311">
    <property type="entry name" value="TAT_signal"/>
</dbReference>
<dbReference type="Proteomes" id="UP000256324">
    <property type="component" value="Unassembled WGS sequence"/>
</dbReference>
<dbReference type="RefSeq" id="WP_115938538.1">
    <property type="nucleotide sequence ID" value="NZ_PCZS01000001.1"/>
</dbReference>
<feature type="signal peptide" evidence="2">
    <location>
        <begin position="1"/>
        <end position="31"/>
    </location>
</feature>
<dbReference type="EMBL" id="PCZS01000001">
    <property type="protein sequence ID" value="REB71153.1"/>
    <property type="molecule type" value="Genomic_DNA"/>
</dbReference>
<proteinExistence type="predicted"/>
<comment type="caution">
    <text evidence="4">The sequence shown here is derived from an EMBL/GenBank/DDBJ whole genome shotgun (WGS) entry which is preliminary data.</text>
</comment>
<dbReference type="InterPro" id="IPR004843">
    <property type="entry name" value="Calcineurin-like_PHP"/>
</dbReference>
<dbReference type="PROSITE" id="PS51318">
    <property type="entry name" value="TAT"/>
    <property type="match status" value="1"/>
</dbReference>
<dbReference type="Pfam" id="PF13385">
    <property type="entry name" value="Laminin_G_3"/>
    <property type="match status" value="1"/>
</dbReference>
<dbReference type="InterPro" id="IPR029052">
    <property type="entry name" value="Metallo-depent_PP-like"/>
</dbReference>
<organism evidence="4 5">
    <name type="scientific">Cutibacterium namnetense</name>
    <dbReference type="NCBI Taxonomy" id="1574624"/>
    <lineage>
        <taxon>Bacteria</taxon>
        <taxon>Bacillati</taxon>
        <taxon>Actinomycetota</taxon>
        <taxon>Actinomycetes</taxon>
        <taxon>Propionibacteriales</taxon>
        <taxon>Propionibacteriaceae</taxon>
        <taxon>Cutibacterium</taxon>
    </lineage>
</organism>
<dbReference type="Gene3D" id="3.60.21.10">
    <property type="match status" value="1"/>
</dbReference>
<reference evidence="4 5" key="1">
    <citation type="submission" date="2017-09" db="EMBL/GenBank/DDBJ databases">
        <authorList>
            <person name="Bumgarner R.E."/>
        </authorList>
    </citation>
    <scope>NUCLEOTIDE SEQUENCE [LARGE SCALE GENOMIC DNA]</scope>
    <source>
        <strain evidence="4 5">T34998</strain>
    </source>
</reference>
<feature type="region of interest" description="Disordered" evidence="1">
    <location>
        <begin position="646"/>
        <end position="670"/>
    </location>
</feature>
<gene>
    <name evidence="4" type="ORF">CP880_05645</name>
</gene>
<sequence>MPSVSRRLFIQAGAMVTVAGAAVGQSWPALAAPYTNGGTASEQPGARGAIALLPDTQFYSSYGVKSADLFARQYPGLPNPYDCQTKWIVDHTARYNIAMTHHLGDVCDQSGEGHEDQYVVANRAMKILDDAKAPYSVVPGNHDVADDFRFYRKYFSRRRQAQSPSFREMGPSGLSNWHKFTVAGVPMMAVNVPWGSDGDDLDWAESVLNAHKTVPTIITTHQIIDISPTGTALSTSFGQRLWNRLINHHNQVFLTVNGHHHGATNRIVTNADGQPVFQQLLDYQMAYQGGNGLMALMEFDFTHNQLCQTAFSPWVPLKGDHANSLDRALLTGPGDTWVTSFDFASRFASFDADFHPTGKVRSATTELREELRAAFTPIAALPLVKPKDEQDYPRLPGTVAHWRPVKRDGMLVEQDISGNGNDMALVTAGIAANAVTLVADHMTYSSATHAVRFTPKATHMFSYFATDKNAPVNKERFEKGYTFETFIKIDKDYSSANYWGAFVCRGGRRGDLPNFKVPGADADDLKEPPMAGAISSLKEMQWAFTDVGKAGHGYSVWSGDVDLDKWYHVAVVDDPEQGSVVMYINGVPMLRNEYGTPGVAHGINGFDDRAWIIGGSMYNNQMGTGFFGTIGEMRLIDYPTGPSQWLTARAPKASSPDPTRESSTAPGTGR</sequence>
<evidence type="ECO:0000259" key="3">
    <source>
        <dbReference type="Pfam" id="PF00149"/>
    </source>
</evidence>
<dbReference type="Gene3D" id="2.60.120.200">
    <property type="match status" value="1"/>
</dbReference>
<dbReference type="PANTHER" id="PTHR43143">
    <property type="entry name" value="METALLOPHOSPHOESTERASE, CALCINEURIN SUPERFAMILY"/>
    <property type="match status" value="1"/>
</dbReference>
<protein>
    <submittedName>
        <fullName evidence="4">Metallophosphoesterase</fullName>
    </submittedName>
</protein>
<accession>A0ABX9ICH9</accession>
<evidence type="ECO:0000313" key="4">
    <source>
        <dbReference type="EMBL" id="REB71153.1"/>
    </source>
</evidence>
<evidence type="ECO:0000313" key="5">
    <source>
        <dbReference type="Proteomes" id="UP000256324"/>
    </source>
</evidence>
<dbReference type="SUPFAM" id="SSF56300">
    <property type="entry name" value="Metallo-dependent phosphatases"/>
    <property type="match status" value="1"/>
</dbReference>
<name>A0ABX9ICH9_9ACTN</name>
<keyword evidence="5" id="KW-1185">Reference proteome</keyword>